<dbReference type="InterPro" id="IPR036291">
    <property type="entry name" value="NAD(P)-bd_dom_sf"/>
</dbReference>
<organism evidence="1">
    <name type="scientific">marine sediment metagenome</name>
    <dbReference type="NCBI Taxonomy" id="412755"/>
    <lineage>
        <taxon>unclassified sequences</taxon>
        <taxon>metagenomes</taxon>
        <taxon>ecological metagenomes</taxon>
    </lineage>
</organism>
<dbReference type="SUPFAM" id="SSF51735">
    <property type="entry name" value="NAD(P)-binding Rossmann-fold domains"/>
    <property type="match status" value="1"/>
</dbReference>
<gene>
    <name evidence="1" type="ORF">S01H1_36516</name>
</gene>
<proteinExistence type="predicted"/>
<dbReference type="InterPro" id="IPR023401">
    <property type="entry name" value="ODC_N"/>
</dbReference>
<name>X0UXS8_9ZZZZ</name>
<dbReference type="Gene3D" id="3.30.1780.10">
    <property type="entry name" value="ornithine cyclodeaminase, domain 1"/>
    <property type="match status" value="1"/>
</dbReference>
<dbReference type="AlphaFoldDB" id="X0UXS8"/>
<dbReference type="Pfam" id="PF02423">
    <property type="entry name" value="OCD_Mu_crystall"/>
    <property type="match status" value="1"/>
</dbReference>
<comment type="caution">
    <text evidence="1">The sequence shown here is derived from an EMBL/GenBank/DDBJ whole genome shotgun (WGS) entry which is preliminary data.</text>
</comment>
<protein>
    <submittedName>
        <fullName evidence="1">Uncharacterized protein</fullName>
    </submittedName>
</protein>
<accession>X0UXS8</accession>
<dbReference type="InterPro" id="IPR003462">
    <property type="entry name" value="ODC_Mu_crystall"/>
</dbReference>
<reference evidence="1" key="1">
    <citation type="journal article" date="2014" name="Front. Microbiol.">
        <title>High frequency of phylogenetically diverse reductive dehalogenase-homologous genes in deep subseafloor sedimentary metagenomes.</title>
        <authorList>
            <person name="Kawai M."/>
            <person name="Futagami T."/>
            <person name="Toyoda A."/>
            <person name="Takaki Y."/>
            <person name="Nishi S."/>
            <person name="Hori S."/>
            <person name="Arai W."/>
            <person name="Tsubouchi T."/>
            <person name="Morono Y."/>
            <person name="Uchiyama I."/>
            <person name="Ito T."/>
            <person name="Fujiyama A."/>
            <person name="Inagaki F."/>
            <person name="Takami H."/>
        </authorList>
    </citation>
    <scope>NUCLEOTIDE SEQUENCE</scope>
    <source>
        <strain evidence="1">Expedition CK06-06</strain>
    </source>
</reference>
<dbReference type="EMBL" id="BARS01022882">
    <property type="protein sequence ID" value="GAG05108.1"/>
    <property type="molecule type" value="Genomic_DNA"/>
</dbReference>
<sequence length="112" mass="12078">METVLLSKPDIEKVMTMKDVVEIVDKTYIGLGEGKVINPTKVGLDLGETAKWPPYKGFMNAMPAYVGWLDSAGIKWAGGFLDNAKVGLPYISGIICLINPKTGQFKAVMDGA</sequence>
<evidence type="ECO:0000313" key="1">
    <source>
        <dbReference type="EMBL" id="GAG05108.1"/>
    </source>
</evidence>
<feature type="non-terminal residue" evidence="1">
    <location>
        <position position="112"/>
    </location>
</feature>